<name>X1L662_9ZZZZ</name>
<evidence type="ECO:0000256" key="1">
    <source>
        <dbReference type="SAM" id="Phobius"/>
    </source>
</evidence>
<accession>X1L662</accession>
<feature type="non-terminal residue" evidence="2">
    <location>
        <position position="305"/>
    </location>
</feature>
<comment type="caution">
    <text evidence="2">The sequence shown here is derived from an EMBL/GenBank/DDBJ whole genome shotgun (WGS) entry which is preliminary data.</text>
</comment>
<dbReference type="EMBL" id="BARV01000695">
    <property type="protein sequence ID" value="GAI01386.1"/>
    <property type="molecule type" value="Genomic_DNA"/>
</dbReference>
<keyword evidence="1" id="KW-0472">Membrane</keyword>
<gene>
    <name evidence="2" type="ORF">S06H3_02387</name>
</gene>
<proteinExistence type="predicted"/>
<protein>
    <submittedName>
        <fullName evidence="2">Uncharacterized protein</fullName>
    </submittedName>
</protein>
<feature type="transmembrane region" description="Helical" evidence="1">
    <location>
        <begin position="195"/>
        <end position="214"/>
    </location>
</feature>
<keyword evidence="1" id="KW-0812">Transmembrane</keyword>
<organism evidence="2">
    <name type="scientific">marine sediment metagenome</name>
    <dbReference type="NCBI Taxonomy" id="412755"/>
    <lineage>
        <taxon>unclassified sequences</taxon>
        <taxon>metagenomes</taxon>
        <taxon>ecological metagenomes</taxon>
    </lineage>
</organism>
<keyword evidence="1" id="KW-1133">Transmembrane helix</keyword>
<sequence length="305" mass="33810">MTQKNPPGYPLPDGELGEDDIVCQLVYLPDRPEYWQALFDGLHYFTKWRAWERDTDKRGKEAAANWREAFELTAECWRMTCLDELTTTVEDILFLMQNKKDCCDDNVTYLPTEEVETDIEPNVGDPPDTYGETEVADWDEWNEYLCYTAHQYVDYLASVSDNLYVATRTSSIGLGVIAAGLSLLAASGIGLPIAFGVAATVVAGIALLTVLTTFDDSETDIEDARNDIVCAIMTDGDLGQAVEDALGSDTAWDVFYQWIPFDTAKAIMYEGGHDGEYLPAETKDDCAPCLDPLGCGDVWVNHKTG</sequence>
<dbReference type="AlphaFoldDB" id="X1L662"/>
<evidence type="ECO:0000313" key="2">
    <source>
        <dbReference type="EMBL" id="GAI01386.1"/>
    </source>
</evidence>
<reference evidence="2" key="1">
    <citation type="journal article" date="2014" name="Front. Microbiol.">
        <title>High frequency of phylogenetically diverse reductive dehalogenase-homologous genes in deep subseafloor sedimentary metagenomes.</title>
        <authorList>
            <person name="Kawai M."/>
            <person name="Futagami T."/>
            <person name="Toyoda A."/>
            <person name="Takaki Y."/>
            <person name="Nishi S."/>
            <person name="Hori S."/>
            <person name="Arai W."/>
            <person name="Tsubouchi T."/>
            <person name="Morono Y."/>
            <person name="Uchiyama I."/>
            <person name="Ito T."/>
            <person name="Fujiyama A."/>
            <person name="Inagaki F."/>
            <person name="Takami H."/>
        </authorList>
    </citation>
    <scope>NUCLEOTIDE SEQUENCE</scope>
    <source>
        <strain evidence="2">Expedition CK06-06</strain>
    </source>
</reference>